<accession>A0A7R8VFX8</accession>
<name>A0A7R8VFX8_TIMDO</name>
<reference evidence="1" key="1">
    <citation type="submission" date="2020-11" db="EMBL/GenBank/DDBJ databases">
        <authorList>
            <person name="Tran Van P."/>
        </authorList>
    </citation>
    <scope>NUCLEOTIDE SEQUENCE</scope>
</reference>
<evidence type="ECO:0000313" key="1">
    <source>
        <dbReference type="EMBL" id="CAD7197771.1"/>
    </source>
</evidence>
<dbReference type="EMBL" id="OA565825">
    <property type="protein sequence ID" value="CAD7197771.1"/>
    <property type="molecule type" value="Genomic_DNA"/>
</dbReference>
<gene>
    <name evidence="1" type="ORF">TDIB3V08_LOCUS4073</name>
</gene>
<sequence length="470" mass="53059">MREVALRVSHSSLMSSDRMKPRSGDWASYIKCIHGKRCRRRETSCTTQNEVDEPDKERCREEGIEVENSDGNYRYLGMYSSPMASLVLTDSSQLTFDSQYLGSMSPILIAPNKLPPSSQYRTPAASSWSNTWRAVRRKPSRQQGGVHLPSHKYCGISFVTVPKQRGVSRVQPYHSTAPFSKTTFLNPSVSLNVIDLLNFEEWGPAINLNKPRRPPGNPREHMKTLDKQVKLKRKRELQEYVEAQEASMEHRRAIFKSQCLGLCEAKRNMKVEIKRLKLEGENIKNTLGDVGNMLEYPIMDPDKDKENTPIERRCSFSESKLIFLANWYGAAKQRSSVMEGADGDLAKKCYYPCQLTPAHSTIQVSSNSATSPADTPPFMQTQVSTDVACPHQADRRISPVPVPFAVVRRHLHVAPHSAMFPIGAPDTRAMFPCSQTQVVVYLASIVQASFIVKLSTPQVRRYTKYKTTPT</sequence>
<organism evidence="1">
    <name type="scientific">Timema douglasi</name>
    <name type="common">Walking stick</name>
    <dbReference type="NCBI Taxonomy" id="61478"/>
    <lineage>
        <taxon>Eukaryota</taxon>
        <taxon>Metazoa</taxon>
        <taxon>Ecdysozoa</taxon>
        <taxon>Arthropoda</taxon>
        <taxon>Hexapoda</taxon>
        <taxon>Insecta</taxon>
        <taxon>Pterygota</taxon>
        <taxon>Neoptera</taxon>
        <taxon>Polyneoptera</taxon>
        <taxon>Phasmatodea</taxon>
        <taxon>Timematodea</taxon>
        <taxon>Timematoidea</taxon>
        <taxon>Timematidae</taxon>
        <taxon>Timema</taxon>
    </lineage>
</organism>
<proteinExistence type="predicted"/>
<protein>
    <submittedName>
        <fullName evidence="1">Uncharacterized protein</fullName>
    </submittedName>
</protein>
<dbReference type="AlphaFoldDB" id="A0A7R8VFX8"/>